<dbReference type="OrthoDB" id="9802388at2"/>
<dbReference type="FunFam" id="1.10.10.60:FF:000006">
    <property type="entry name" value="DNA-binding protein Fis"/>
    <property type="match status" value="1"/>
</dbReference>
<sequence length="107" mass="11990">MIYDTTLPDGSHTVSDSSQPTLPPTGIDDIRTPRTLRDSVEEALHNYFQHLEGQDVTDVYNMVLSEVEAPLLESVMNYVKGNQTRASEVLGLNRGTLRKKLKQYGLL</sequence>
<evidence type="ECO:0000256" key="1">
    <source>
        <dbReference type="ARBA" id="ARBA00008559"/>
    </source>
</evidence>
<dbReference type="GO" id="GO:0045893">
    <property type="term" value="P:positive regulation of DNA-templated transcription"/>
    <property type="evidence" value="ECO:0007669"/>
    <property type="project" value="UniProtKB-ARBA"/>
</dbReference>
<dbReference type="Proteomes" id="UP000243451">
    <property type="component" value="Unassembled WGS sequence"/>
</dbReference>
<dbReference type="AlphaFoldDB" id="A0A2P4EXU1"/>
<comment type="caution">
    <text evidence="6">The sequence shown here is derived from an EMBL/GenBank/DDBJ whole genome shotgun (WGS) entry which is preliminary data.</text>
</comment>
<gene>
    <name evidence="6" type="ORF">C1949_04515</name>
</gene>
<evidence type="ECO:0000313" key="7">
    <source>
        <dbReference type="Proteomes" id="UP000243451"/>
    </source>
</evidence>
<evidence type="ECO:0000313" key="6">
    <source>
        <dbReference type="EMBL" id="POB05041.1"/>
    </source>
</evidence>
<keyword evidence="2 6" id="KW-0238">DNA-binding</keyword>
<dbReference type="InterPro" id="IPR005412">
    <property type="entry name" value="Fis_DNA-bd"/>
</dbReference>
<organism evidence="6 7">
    <name type="scientific">Halopseudomonas oceani</name>
    <dbReference type="NCBI Taxonomy" id="1708783"/>
    <lineage>
        <taxon>Bacteria</taxon>
        <taxon>Pseudomonadati</taxon>
        <taxon>Pseudomonadota</taxon>
        <taxon>Gammaproteobacteria</taxon>
        <taxon>Pseudomonadales</taxon>
        <taxon>Pseudomonadaceae</taxon>
        <taxon>Halopseudomonas</taxon>
    </lineage>
</organism>
<dbReference type="NCBIfam" id="NF001659">
    <property type="entry name" value="PRK00430.1"/>
    <property type="match status" value="1"/>
</dbReference>
<evidence type="ECO:0000256" key="3">
    <source>
        <dbReference type="ARBA" id="ARBA00029540"/>
    </source>
</evidence>
<dbReference type="PANTHER" id="PTHR47918">
    <property type="entry name" value="DNA-BINDING PROTEIN FIS"/>
    <property type="match status" value="1"/>
</dbReference>
<dbReference type="Pfam" id="PF02954">
    <property type="entry name" value="HTH_8"/>
    <property type="match status" value="1"/>
</dbReference>
<protein>
    <recommendedName>
        <fullName evidence="3">Putative Fis-like DNA-binding protein</fullName>
    </recommendedName>
</protein>
<dbReference type="EMBL" id="PPSK01000003">
    <property type="protein sequence ID" value="POB05041.1"/>
    <property type="molecule type" value="Genomic_DNA"/>
</dbReference>
<dbReference type="InterPro" id="IPR050207">
    <property type="entry name" value="Trans_regulatory_Fis"/>
</dbReference>
<dbReference type="SUPFAM" id="SSF46689">
    <property type="entry name" value="Homeodomain-like"/>
    <property type="match status" value="1"/>
</dbReference>
<dbReference type="PRINTS" id="PR01591">
    <property type="entry name" value="DNABINDNGFIS"/>
</dbReference>
<reference evidence="6 7" key="1">
    <citation type="submission" date="2018-01" db="EMBL/GenBank/DDBJ databases">
        <title>Draft genome of the type strain Pseudomonas oceani DSM 100277 isolated from the deep water in Okinawa trough, northwestern Pacific Ocean.</title>
        <authorList>
            <person name="Gomila M."/>
            <person name="Mulet M."/>
            <person name="Garcia-Valdes E."/>
            <person name="Lalucat J."/>
        </authorList>
    </citation>
    <scope>NUCLEOTIDE SEQUENCE [LARGE SCALE GENOMIC DNA]</scope>
    <source>
        <strain evidence="6 7">DSM 100277</strain>
    </source>
</reference>
<dbReference type="PANTHER" id="PTHR47918:SF1">
    <property type="entry name" value="DNA-BINDING PROTEIN FIS"/>
    <property type="match status" value="1"/>
</dbReference>
<dbReference type="GO" id="GO:0043565">
    <property type="term" value="F:sequence-specific DNA binding"/>
    <property type="evidence" value="ECO:0007669"/>
    <property type="project" value="InterPro"/>
</dbReference>
<dbReference type="Gene3D" id="1.10.10.60">
    <property type="entry name" value="Homeodomain-like"/>
    <property type="match status" value="1"/>
</dbReference>
<comment type="similarity">
    <text evidence="1">Belongs to the transcriptional regulatory Fis family.</text>
</comment>
<feature type="region of interest" description="Disordered" evidence="4">
    <location>
        <begin position="1"/>
        <end position="31"/>
    </location>
</feature>
<evidence type="ECO:0000259" key="5">
    <source>
        <dbReference type="Pfam" id="PF02954"/>
    </source>
</evidence>
<dbReference type="PRINTS" id="PR01590">
    <property type="entry name" value="HTHFIS"/>
</dbReference>
<feature type="domain" description="DNA binding HTH" evidence="5">
    <location>
        <begin position="64"/>
        <end position="104"/>
    </location>
</feature>
<accession>A0A2P4EXU1</accession>
<dbReference type="InterPro" id="IPR002197">
    <property type="entry name" value="HTH_Fis"/>
</dbReference>
<dbReference type="InterPro" id="IPR009057">
    <property type="entry name" value="Homeodomain-like_sf"/>
</dbReference>
<dbReference type="RefSeq" id="WP_104737281.1">
    <property type="nucleotide sequence ID" value="NZ_BMHR01000001.1"/>
</dbReference>
<proteinExistence type="inferred from homology"/>
<keyword evidence="7" id="KW-1185">Reference proteome</keyword>
<evidence type="ECO:0000256" key="2">
    <source>
        <dbReference type="ARBA" id="ARBA00023125"/>
    </source>
</evidence>
<name>A0A2P4EXU1_9GAMM</name>
<evidence type="ECO:0000256" key="4">
    <source>
        <dbReference type="SAM" id="MobiDB-lite"/>
    </source>
</evidence>